<keyword evidence="8" id="KW-0408">Iron</keyword>
<keyword evidence="11" id="KW-1185">Reference proteome</keyword>
<dbReference type="SUPFAM" id="SSF56762">
    <property type="entry name" value="HydB/Nqo4-like"/>
    <property type="match status" value="1"/>
</dbReference>
<dbReference type="AlphaFoldDB" id="A0A9W6LBK0"/>
<evidence type="ECO:0000256" key="8">
    <source>
        <dbReference type="PIRSR" id="PIRSR601501-1"/>
    </source>
</evidence>
<dbReference type="EMBL" id="BSDS01000001">
    <property type="protein sequence ID" value="GLI37034.1"/>
    <property type="molecule type" value="Genomic_DNA"/>
</dbReference>
<dbReference type="InterPro" id="IPR001501">
    <property type="entry name" value="Ni-dep_hyd_lsu"/>
</dbReference>
<evidence type="ECO:0000256" key="7">
    <source>
        <dbReference type="ARBA" id="ARBA00023002"/>
    </source>
</evidence>
<dbReference type="Gene3D" id="1.10.645.10">
    <property type="entry name" value="Cytochrome-c3 Hydrogenase, chain B"/>
    <property type="match status" value="1"/>
</dbReference>
<keyword evidence="7 9" id="KW-0560">Oxidoreductase</keyword>
<dbReference type="PROSITE" id="PS00507">
    <property type="entry name" value="NI_HGENASE_L_1"/>
    <property type="match status" value="1"/>
</dbReference>
<feature type="binding site" evidence="8">
    <location>
        <position position="418"/>
    </location>
    <ligand>
        <name>Mg(2+)</name>
        <dbReference type="ChEBI" id="CHEBI:18420"/>
    </ligand>
</feature>
<name>A0A9W6LBK0_9BACT</name>
<protein>
    <submittedName>
        <fullName evidence="10">Iron hydrogenase</fullName>
    </submittedName>
</protein>
<evidence type="ECO:0000256" key="4">
    <source>
        <dbReference type="ARBA" id="ARBA00011771"/>
    </source>
</evidence>
<reference evidence="10" key="1">
    <citation type="submission" date="2022-12" db="EMBL/GenBank/DDBJ databases">
        <title>Reference genome sequencing for broad-spectrum identification of bacterial and archaeal isolates by mass spectrometry.</title>
        <authorList>
            <person name="Sekiguchi Y."/>
            <person name="Tourlousse D.M."/>
        </authorList>
    </citation>
    <scope>NUCLEOTIDE SEQUENCE</scope>
    <source>
        <strain evidence="10">H2</strain>
    </source>
</reference>
<comment type="similarity">
    <text evidence="3 9">Belongs to the [NiFe]/[NiFeSe] hydrogenase large subunit family.</text>
</comment>
<comment type="cofactor">
    <cofactor evidence="1 8">
        <name>Ni(2+)</name>
        <dbReference type="ChEBI" id="CHEBI:49786"/>
    </cofactor>
</comment>
<dbReference type="Pfam" id="PF00374">
    <property type="entry name" value="NiFeSe_Hases"/>
    <property type="match status" value="3"/>
</dbReference>
<sequence>MATVTIVDPVTRIEGHLKVQVTIDTVNGVQQVVDAQCTGTQFRGFENILKGRDPKDAAYLTQRICGVCPVSHGMAATLALEAAAGMTAPSNARLLRNLVLGANFLQSHILHFYLLASLDYITPPASAPWTPSWDVDLMRSSSLQQIAGNFTNAVTLRRKAHEMGAIFGGRMPSPPSFAAGGFTTKPTSAMISSFRKYLNELIQFITYDYIPDVKLLQSVYSDYSKIGKGHGNLMAYGVFDLVDSGSTKLLKRGLVYNTAPTSVQAVSIGNITEQVTYSWYADSTNNKNPASGTTVTVDPATKTKAYSWLKSPRYSGKPMETGPLARMWVNGDYRTGISVMDRHMARAIEAQKVANAMNDWLSQLAVGGAVYSTYTTPYSKSGVGLTEAPRGAIGHWLTTSTTAVKSPTGGPAISNYQVITPTCWNASPKDTNGVHGPMEQALIGTKITDPKQPIEVLRVIHSFDPCLSCAVHVMRPEGKPVVIVNAGAR</sequence>
<keyword evidence="8" id="KW-0460">Magnesium</keyword>
<dbReference type="RefSeq" id="WP_214187163.1">
    <property type="nucleotide sequence ID" value="NZ_BSDS01000001.1"/>
</dbReference>
<comment type="subunit">
    <text evidence="4">Heterodimer of a large and a small subunit.</text>
</comment>
<dbReference type="GO" id="GO:0016151">
    <property type="term" value="F:nickel cation binding"/>
    <property type="evidence" value="ECO:0007669"/>
    <property type="project" value="InterPro"/>
</dbReference>
<feature type="binding site" evidence="8">
    <location>
        <position position="469"/>
    </location>
    <ligand>
        <name>Fe cation</name>
        <dbReference type="ChEBI" id="CHEBI:24875"/>
    </ligand>
</feature>
<feature type="binding site" evidence="8">
    <location>
        <position position="68"/>
    </location>
    <ligand>
        <name>Ni(2+)</name>
        <dbReference type="ChEBI" id="CHEBI:49786"/>
    </ligand>
</feature>
<dbReference type="Proteomes" id="UP001144352">
    <property type="component" value="Unassembled WGS sequence"/>
</dbReference>
<dbReference type="GO" id="GO:0008901">
    <property type="term" value="F:ferredoxin hydrogenase activity"/>
    <property type="evidence" value="ECO:0007669"/>
    <property type="project" value="InterPro"/>
</dbReference>
<feature type="binding site" evidence="8">
    <location>
        <position position="466"/>
    </location>
    <ligand>
        <name>Ni(2+)</name>
        <dbReference type="ChEBI" id="CHEBI:49786"/>
    </ligand>
</feature>
<keyword evidence="5 8" id="KW-0533">Nickel</keyword>
<evidence type="ECO:0000313" key="11">
    <source>
        <dbReference type="Proteomes" id="UP001144352"/>
    </source>
</evidence>
<evidence type="ECO:0000256" key="9">
    <source>
        <dbReference type="RuleBase" id="RU003896"/>
    </source>
</evidence>
<organism evidence="10 11">
    <name type="scientific">Geobacter hydrogenophilus</name>
    <dbReference type="NCBI Taxonomy" id="40983"/>
    <lineage>
        <taxon>Bacteria</taxon>
        <taxon>Pseudomonadati</taxon>
        <taxon>Thermodesulfobacteriota</taxon>
        <taxon>Desulfuromonadia</taxon>
        <taxon>Geobacterales</taxon>
        <taxon>Geobacteraceae</taxon>
        <taxon>Geobacter</taxon>
    </lineage>
</organism>
<feature type="binding site" evidence="8">
    <location>
        <position position="65"/>
    </location>
    <ligand>
        <name>Ni(2+)</name>
        <dbReference type="ChEBI" id="CHEBI:49786"/>
    </ligand>
</feature>
<dbReference type="InterPro" id="IPR050867">
    <property type="entry name" value="NiFe/NiFeSe_hydrgnase_LSU"/>
</dbReference>
<dbReference type="GO" id="GO:0030313">
    <property type="term" value="C:cell envelope"/>
    <property type="evidence" value="ECO:0007669"/>
    <property type="project" value="UniProtKB-SubCell"/>
</dbReference>
<feature type="binding site" evidence="8">
    <location>
        <position position="68"/>
    </location>
    <ligand>
        <name>Fe cation</name>
        <dbReference type="ChEBI" id="CHEBI:24875"/>
    </ligand>
</feature>
<dbReference type="InterPro" id="IPR018194">
    <property type="entry name" value="Ni-dep_hyd_lsu_Ni_BS"/>
</dbReference>
<comment type="caution">
    <text evidence="10">The sequence shown here is derived from an EMBL/GenBank/DDBJ whole genome shotgun (WGS) entry which is preliminary data.</text>
</comment>
<proteinExistence type="inferred from homology"/>
<dbReference type="PROSITE" id="PS00508">
    <property type="entry name" value="NI_HGENASE_L_2"/>
    <property type="match status" value="1"/>
</dbReference>
<gene>
    <name evidence="10" type="ORF">GHYDROH2_05350</name>
</gene>
<feature type="binding site" evidence="8">
    <location>
        <position position="46"/>
    </location>
    <ligand>
        <name>Mg(2+)</name>
        <dbReference type="ChEBI" id="CHEBI:18420"/>
    </ligand>
</feature>
<dbReference type="PANTHER" id="PTHR42958:SF2">
    <property type="entry name" value="UPTAKE HYDROGENASE LARGE SUBUNIT"/>
    <property type="match status" value="1"/>
</dbReference>
<feature type="binding site" evidence="8">
    <location>
        <position position="472"/>
    </location>
    <ligand>
        <name>Mg(2+)</name>
        <dbReference type="ChEBI" id="CHEBI:18420"/>
    </ligand>
</feature>
<evidence type="ECO:0000313" key="10">
    <source>
        <dbReference type="EMBL" id="GLI37034.1"/>
    </source>
</evidence>
<accession>A0A9W6LBK0</accession>
<dbReference type="InterPro" id="IPR029014">
    <property type="entry name" value="NiFe-Hase_large"/>
</dbReference>
<keyword evidence="6 8" id="KW-0479">Metal-binding</keyword>
<evidence type="ECO:0000256" key="1">
    <source>
        <dbReference type="ARBA" id="ARBA00001967"/>
    </source>
</evidence>
<comment type="cofactor">
    <cofactor evidence="8">
        <name>Fe cation</name>
        <dbReference type="ChEBI" id="CHEBI:24875"/>
    </cofactor>
</comment>
<evidence type="ECO:0000256" key="2">
    <source>
        <dbReference type="ARBA" id="ARBA00004196"/>
    </source>
</evidence>
<evidence type="ECO:0000256" key="6">
    <source>
        <dbReference type="ARBA" id="ARBA00022723"/>
    </source>
</evidence>
<dbReference type="PANTHER" id="PTHR42958">
    <property type="entry name" value="HYDROGENASE-2 LARGE CHAIN"/>
    <property type="match status" value="1"/>
</dbReference>
<evidence type="ECO:0000256" key="5">
    <source>
        <dbReference type="ARBA" id="ARBA00022596"/>
    </source>
</evidence>
<evidence type="ECO:0000256" key="3">
    <source>
        <dbReference type="ARBA" id="ARBA00009292"/>
    </source>
</evidence>
<comment type="subcellular location">
    <subcellularLocation>
        <location evidence="2">Cell envelope</location>
    </subcellularLocation>
</comment>